<keyword evidence="3" id="KW-1185">Reference proteome</keyword>
<proteinExistence type="predicted"/>
<accession>A0A371FSD9</accession>
<dbReference type="STRING" id="157652.A0A371FSD9"/>
<dbReference type="CDD" id="cd09272">
    <property type="entry name" value="RNase_HI_RT_Ty1"/>
    <property type="match status" value="1"/>
</dbReference>
<dbReference type="InterPro" id="IPR013103">
    <property type="entry name" value="RVT_2"/>
</dbReference>
<name>A0A371FSD9_MUCPR</name>
<dbReference type="OrthoDB" id="128382at2759"/>
<evidence type="ECO:0000313" key="3">
    <source>
        <dbReference type="Proteomes" id="UP000257109"/>
    </source>
</evidence>
<dbReference type="PANTHER" id="PTHR11439:SF483">
    <property type="entry name" value="PEPTIDE SYNTHASE GLIP-LIKE, PUTATIVE (AFU_ORTHOLOGUE AFUA_3G12920)-RELATED"/>
    <property type="match status" value="1"/>
</dbReference>
<feature type="non-terminal residue" evidence="2">
    <location>
        <position position="1"/>
    </location>
</feature>
<dbReference type="Proteomes" id="UP000257109">
    <property type="component" value="Unassembled WGS sequence"/>
</dbReference>
<dbReference type="Pfam" id="PF07727">
    <property type="entry name" value="RVT_2"/>
    <property type="match status" value="1"/>
</dbReference>
<protein>
    <recommendedName>
        <fullName evidence="1">Reverse transcriptase Ty1/copia-type domain-containing protein</fullName>
    </recommendedName>
</protein>
<reference evidence="2" key="1">
    <citation type="submission" date="2018-05" db="EMBL/GenBank/DDBJ databases">
        <title>Draft genome of Mucuna pruriens seed.</title>
        <authorList>
            <person name="Nnadi N.E."/>
            <person name="Vos R."/>
            <person name="Hasami M.H."/>
            <person name="Devisetty U.K."/>
            <person name="Aguiy J.C."/>
        </authorList>
    </citation>
    <scope>NUCLEOTIDE SEQUENCE [LARGE SCALE GENOMIC DNA]</scope>
    <source>
        <strain evidence="2">JCA_2017</strain>
    </source>
</reference>
<comment type="caution">
    <text evidence="2">The sequence shown here is derived from an EMBL/GenBank/DDBJ whole genome shotgun (WGS) entry which is preliminary data.</text>
</comment>
<gene>
    <name evidence="2" type="ORF">CR513_38082</name>
</gene>
<feature type="domain" description="Reverse transcriptase Ty1/copia-type" evidence="1">
    <location>
        <begin position="80"/>
        <end position="186"/>
    </location>
</feature>
<sequence>MWVNQTNFHKENVVEHPSTSQLDQDIQAFSKEEMDRLRAFLNSTRKSLCSCGLTMNGQEALKDENWVRAMKEETKALEKNSTWEIVDRPKDKGAVSCRWIYTVKCKFDRTQTYGIDYEETFIPVTKINTIRVIISLVAHFGWNLQQFDVKNVFLHGDLEEVYIEIFPGFYSHNEKTRQIQGDHTLFIKHSPNGKLTILLVYANDLKEKLATQFEMKELGKQKYFLGIEVAYFKQGIFTHKGSMYSISSKKQENWDTRPRGSRILSHGQGICEGLWMKIILNDLKVKYEGPIKLFCDNNSAISIAHNPVKHDRTKHTEIDRHFIKEKLDNGLIVTAHVPTGLQVADVFTKGLRANRFQEFNGKLGMIYIHLPT</sequence>
<evidence type="ECO:0000313" key="2">
    <source>
        <dbReference type="EMBL" id="RDX81259.1"/>
    </source>
</evidence>
<dbReference type="PANTHER" id="PTHR11439">
    <property type="entry name" value="GAG-POL-RELATED RETROTRANSPOSON"/>
    <property type="match status" value="1"/>
</dbReference>
<dbReference type="EMBL" id="QJKJ01007969">
    <property type="protein sequence ID" value="RDX81259.1"/>
    <property type="molecule type" value="Genomic_DNA"/>
</dbReference>
<evidence type="ECO:0000259" key="1">
    <source>
        <dbReference type="Pfam" id="PF07727"/>
    </source>
</evidence>
<organism evidence="2 3">
    <name type="scientific">Mucuna pruriens</name>
    <name type="common">Velvet bean</name>
    <name type="synonym">Dolichos pruriens</name>
    <dbReference type="NCBI Taxonomy" id="157652"/>
    <lineage>
        <taxon>Eukaryota</taxon>
        <taxon>Viridiplantae</taxon>
        <taxon>Streptophyta</taxon>
        <taxon>Embryophyta</taxon>
        <taxon>Tracheophyta</taxon>
        <taxon>Spermatophyta</taxon>
        <taxon>Magnoliopsida</taxon>
        <taxon>eudicotyledons</taxon>
        <taxon>Gunneridae</taxon>
        <taxon>Pentapetalae</taxon>
        <taxon>rosids</taxon>
        <taxon>fabids</taxon>
        <taxon>Fabales</taxon>
        <taxon>Fabaceae</taxon>
        <taxon>Papilionoideae</taxon>
        <taxon>50 kb inversion clade</taxon>
        <taxon>NPAAA clade</taxon>
        <taxon>indigoferoid/millettioid clade</taxon>
        <taxon>Phaseoleae</taxon>
        <taxon>Mucuna</taxon>
    </lineage>
</organism>
<dbReference type="AlphaFoldDB" id="A0A371FSD9"/>